<protein>
    <submittedName>
        <fullName evidence="1">Uncharacterized protein</fullName>
    </submittedName>
</protein>
<organism evidence="1 2">
    <name type="scientific">Leishmania lindenbergi</name>
    <dbReference type="NCBI Taxonomy" id="651832"/>
    <lineage>
        <taxon>Eukaryota</taxon>
        <taxon>Discoba</taxon>
        <taxon>Euglenozoa</taxon>
        <taxon>Kinetoplastea</taxon>
        <taxon>Metakinetoplastina</taxon>
        <taxon>Trypanosomatida</taxon>
        <taxon>Trypanosomatidae</taxon>
        <taxon>Leishmaniinae</taxon>
        <taxon>Leishmania</taxon>
    </lineage>
</organism>
<name>A0AAW3ADL4_9TRYP</name>
<dbReference type="AlphaFoldDB" id="A0AAW3ADL4"/>
<accession>A0AAW3ADL4</accession>
<dbReference type="Proteomes" id="UP001500131">
    <property type="component" value="Unassembled WGS sequence"/>
</dbReference>
<evidence type="ECO:0000313" key="2">
    <source>
        <dbReference type="Proteomes" id="UP001500131"/>
    </source>
</evidence>
<proteinExistence type="predicted"/>
<dbReference type="EMBL" id="JBAMZK010000024">
    <property type="protein sequence ID" value="KAL0504631.1"/>
    <property type="molecule type" value="Genomic_DNA"/>
</dbReference>
<evidence type="ECO:0000313" key="1">
    <source>
        <dbReference type="EMBL" id="KAL0504631.1"/>
    </source>
</evidence>
<gene>
    <name evidence="1" type="ORF">Q4I31_003967</name>
</gene>
<sequence length="142" mass="15824">MSTPLCASSTCGFSTHTFYFPSKFLTRNGVYIVTNVLCVASFSDSTVHLKIALPEDLSRMHVLPEKKAVLKRRGERAYFTCTWDVLSPCVDTANGKNRDWKLASAGFHVLIRDGAESRAPADIELARETPPTERAWAHTCFL</sequence>
<reference evidence="1 2" key="1">
    <citation type="submission" date="2024-02" db="EMBL/GenBank/DDBJ databases">
        <title>FIRST GENOME SEQUENCES OF Leishmania (Viannia) shawi, Leishmania (Viannia) lindenbergi AND Leishmania (Viannia) utingensis.</title>
        <authorList>
            <person name="Resadore F."/>
            <person name="Custodio M.G.F."/>
            <person name="Boite M.C."/>
            <person name="Cupolillo E."/>
            <person name="Ferreira G.E.M."/>
        </authorList>
    </citation>
    <scope>NUCLEOTIDE SEQUENCE [LARGE SCALE GENOMIC DNA]</scope>
    <source>
        <strain evidence="1 2">MHOM/BR/1966/M15733</strain>
    </source>
</reference>
<comment type="caution">
    <text evidence="1">The sequence shown here is derived from an EMBL/GenBank/DDBJ whole genome shotgun (WGS) entry which is preliminary data.</text>
</comment>
<keyword evidence="2" id="KW-1185">Reference proteome</keyword>